<dbReference type="PROSITE" id="PS50893">
    <property type="entry name" value="ABC_TRANSPORTER_2"/>
    <property type="match status" value="2"/>
</dbReference>
<feature type="domain" description="ABC transporter" evidence="20">
    <location>
        <begin position="642"/>
        <end position="979"/>
    </location>
</feature>
<dbReference type="GO" id="GO:0005737">
    <property type="term" value="C:cytoplasm"/>
    <property type="evidence" value="ECO:0007669"/>
    <property type="project" value="UniProtKB-SubCell"/>
</dbReference>
<keyword evidence="8 18" id="KW-0863">Zinc-finger</keyword>
<dbReference type="HAMAP" id="MF_00205">
    <property type="entry name" value="UvrA"/>
    <property type="match status" value="1"/>
</dbReference>
<dbReference type="InterPro" id="IPR041552">
    <property type="entry name" value="UvrA_DNA-bd"/>
</dbReference>
<dbReference type="GO" id="GO:0003677">
    <property type="term" value="F:DNA binding"/>
    <property type="evidence" value="ECO:0007669"/>
    <property type="project" value="UniProtKB-UniRule"/>
</dbReference>
<evidence type="ECO:0000256" key="11">
    <source>
        <dbReference type="ARBA" id="ARBA00022881"/>
    </source>
</evidence>
<keyword evidence="5 18" id="KW-0547">Nucleotide-binding</keyword>
<dbReference type="RefSeq" id="WP_183569969.1">
    <property type="nucleotide sequence ID" value="NZ_JACHOP010000010.1"/>
</dbReference>
<dbReference type="GO" id="GO:0009432">
    <property type="term" value="P:SOS response"/>
    <property type="evidence" value="ECO:0007669"/>
    <property type="project" value="UniProtKB-UniRule"/>
</dbReference>
<comment type="caution">
    <text evidence="21">The sequence shown here is derived from an EMBL/GenBank/DDBJ whole genome shotgun (WGS) entry which is preliminary data.</text>
</comment>
<feature type="zinc finger region" description="C4-type" evidence="18">
    <location>
        <begin position="782"/>
        <end position="808"/>
    </location>
</feature>
<dbReference type="FunFam" id="1.20.1580.10:FF:000002">
    <property type="entry name" value="UvrABC system protein A"/>
    <property type="match status" value="1"/>
</dbReference>
<dbReference type="PANTHER" id="PTHR43152:SF3">
    <property type="entry name" value="UVRABC SYSTEM PROTEIN A"/>
    <property type="match status" value="1"/>
</dbReference>
<keyword evidence="6 18" id="KW-0227">DNA damage</keyword>
<keyword evidence="10 18" id="KW-0067">ATP-binding</keyword>
<comment type="similarity">
    <text evidence="15 18">Belongs to the ABC transporter superfamily. UvrA family.</text>
</comment>
<feature type="domain" description="ABC transporter" evidence="20">
    <location>
        <begin position="407"/>
        <end position="637"/>
    </location>
</feature>
<evidence type="ECO:0000256" key="14">
    <source>
        <dbReference type="ARBA" id="ARBA00023236"/>
    </source>
</evidence>
<dbReference type="GO" id="GO:0008270">
    <property type="term" value="F:zinc ion binding"/>
    <property type="evidence" value="ECO:0007669"/>
    <property type="project" value="UniProtKB-UniRule"/>
</dbReference>
<evidence type="ECO:0000256" key="16">
    <source>
        <dbReference type="ARBA" id="ARBA00039316"/>
    </source>
</evidence>
<keyword evidence="4 18" id="KW-0677">Repeat</keyword>
<proteinExistence type="inferred from homology"/>
<evidence type="ECO:0000259" key="20">
    <source>
        <dbReference type="PROSITE" id="PS50893"/>
    </source>
</evidence>
<dbReference type="Pfam" id="PF17755">
    <property type="entry name" value="UvrA_DNA-bind"/>
    <property type="match status" value="1"/>
</dbReference>
<organism evidence="21 22">
    <name type="scientific">Methylorubrum rhodinum</name>
    <dbReference type="NCBI Taxonomy" id="29428"/>
    <lineage>
        <taxon>Bacteria</taxon>
        <taxon>Pseudomonadati</taxon>
        <taxon>Pseudomonadota</taxon>
        <taxon>Alphaproteobacteria</taxon>
        <taxon>Hyphomicrobiales</taxon>
        <taxon>Methylobacteriaceae</taxon>
        <taxon>Methylorubrum</taxon>
    </lineage>
</organism>
<evidence type="ECO:0000256" key="1">
    <source>
        <dbReference type="ARBA" id="ARBA00004496"/>
    </source>
</evidence>
<feature type="compositionally biased region" description="Low complexity" evidence="19">
    <location>
        <begin position="986"/>
        <end position="1002"/>
    </location>
</feature>
<evidence type="ECO:0000256" key="19">
    <source>
        <dbReference type="SAM" id="MobiDB-lite"/>
    </source>
</evidence>
<comment type="subcellular location">
    <subcellularLocation>
        <location evidence="1 18">Cytoplasm</location>
    </subcellularLocation>
</comment>
<dbReference type="InterPro" id="IPR004602">
    <property type="entry name" value="UvrA"/>
</dbReference>
<evidence type="ECO:0000256" key="7">
    <source>
        <dbReference type="ARBA" id="ARBA00022769"/>
    </source>
</evidence>
<evidence type="ECO:0000256" key="5">
    <source>
        <dbReference type="ARBA" id="ARBA00022741"/>
    </source>
</evidence>
<dbReference type="NCBIfam" id="TIGR00630">
    <property type="entry name" value="uvra"/>
    <property type="match status" value="1"/>
</dbReference>
<keyword evidence="7 18" id="KW-0228">DNA excision</keyword>
<dbReference type="InterPro" id="IPR013815">
    <property type="entry name" value="ATP_grasp_subdomain_1"/>
</dbReference>
<dbReference type="GO" id="GO:0009381">
    <property type="term" value="F:excinuclease ABC activity"/>
    <property type="evidence" value="ECO:0007669"/>
    <property type="project" value="UniProtKB-UniRule"/>
</dbReference>
<keyword evidence="2 18" id="KW-0963">Cytoplasm</keyword>
<dbReference type="GO" id="GO:0006289">
    <property type="term" value="P:nucleotide-excision repair"/>
    <property type="evidence" value="ECO:0007669"/>
    <property type="project" value="UniProtKB-UniRule"/>
</dbReference>
<keyword evidence="9 18" id="KW-0862">Zinc</keyword>
<dbReference type="GO" id="GO:0009380">
    <property type="term" value="C:excinuclease repair complex"/>
    <property type="evidence" value="ECO:0007669"/>
    <property type="project" value="InterPro"/>
</dbReference>
<feature type="binding site" evidence="18">
    <location>
        <begin position="683"/>
        <end position="690"/>
    </location>
    <ligand>
        <name>ATP</name>
        <dbReference type="ChEBI" id="CHEBI:30616"/>
    </ligand>
</feature>
<evidence type="ECO:0000256" key="2">
    <source>
        <dbReference type="ARBA" id="ARBA00022490"/>
    </source>
</evidence>
<feature type="compositionally biased region" description="Low complexity" evidence="19">
    <location>
        <begin position="1009"/>
        <end position="1023"/>
    </location>
</feature>
<name>A0A840ZKX9_9HYPH</name>
<evidence type="ECO:0000256" key="10">
    <source>
        <dbReference type="ARBA" id="ARBA00022840"/>
    </source>
</evidence>
<comment type="subunit">
    <text evidence="18">Forms a heterotetramer with UvrB during the search for lesions.</text>
</comment>
<reference evidence="21 22" key="1">
    <citation type="submission" date="2020-08" db="EMBL/GenBank/DDBJ databases">
        <title>Genomic Encyclopedia of Type Strains, Phase IV (KMG-IV): sequencing the most valuable type-strain genomes for metagenomic binning, comparative biology and taxonomic classification.</title>
        <authorList>
            <person name="Goeker M."/>
        </authorList>
    </citation>
    <scope>NUCLEOTIDE SEQUENCE [LARGE SCALE GENOMIC DNA]</scope>
    <source>
        <strain evidence="21 22">DSM 2163</strain>
    </source>
</reference>
<dbReference type="GO" id="GO:0016887">
    <property type="term" value="F:ATP hydrolysis activity"/>
    <property type="evidence" value="ECO:0007669"/>
    <property type="project" value="InterPro"/>
</dbReference>
<keyword evidence="13 18" id="KW-0234">DNA repair</keyword>
<evidence type="ECO:0000313" key="21">
    <source>
        <dbReference type="EMBL" id="MBB5757960.1"/>
    </source>
</evidence>
<keyword evidence="22" id="KW-1185">Reference proteome</keyword>
<dbReference type="Gene3D" id="3.30.1490.20">
    <property type="entry name" value="ATP-grasp fold, A domain"/>
    <property type="match status" value="1"/>
</dbReference>
<dbReference type="Proteomes" id="UP000583454">
    <property type="component" value="Unassembled WGS sequence"/>
</dbReference>
<evidence type="ECO:0000256" key="3">
    <source>
        <dbReference type="ARBA" id="ARBA00022723"/>
    </source>
</evidence>
<evidence type="ECO:0000256" key="18">
    <source>
        <dbReference type="HAMAP-Rule" id="MF_00205"/>
    </source>
</evidence>
<dbReference type="Gene3D" id="1.10.8.280">
    <property type="entry name" value="ABC transporter ATPase domain-like"/>
    <property type="match status" value="1"/>
</dbReference>
<feature type="region of interest" description="Disordered" evidence="19">
    <location>
        <begin position="984"/>
        <end position="1023"/>
    </location>
</feature>
<dbReference type="CDD" id="cd03271">
    <property type="entry name" value="ABC_UvrA_II"/>
    <property type="match status" value="1"/>
</dbReference>
<dbReference type="Pfam" id="PF00005">
    <property type="entry name" value="ABC_tran"/>
    <property type="match status" value="1"/>
</dbReference>
<dbReference type="AlphaFoldDB" id="A0A840ZKX9"/>
<evidence type="ECO:0000256" key="9">
    <source>
        <dbReference type="ARBA" id="ARBA00022833"/>
    </source>
</evidence>
<evidence type="ECO:0000256" key="8">
    <source>
        <dbReference type="ARBA" id="ARBA00022771"/>
    </source>
</evidence>
<feature type="binding site" evidence="18">
    <location>
        <begin position="70"/>
        <end position="77"/>
    </location>
    <ligand>
        <name>ATP</name>
        <dbReference type="ChEBI" id="CHEBI:30616"/>
    </ligand>
</feature>
<evidence type="ECO:0000256" key="4">
    <source>
        <dbReference type="ARBA" id="ARBA00022737"/>
    </source>
</evidence>
<evidence type="ECO:0000256" key="12">
    <source>
        <dbReference type="ARBA" id="ARBA00023125"/>
    </source>
</evidence>
<dbReference type="SUPFAM" id="SSF52540">
    <property type="entry name" value="P-loop containing nucleoside triphosphate hydrolases"/>
    <property type="match status" value="2"/>
</dbReference>
<dbReference type="CDD" id="cd03270">
    <property type="entry name" value="ABC_UvrA_I"/>
    <property type="match status" value="1"/>
</dbReference>
<dbReference type="EMBL" id="JACHOP010000010">
    <property type="protein sequence ID" value="MBB5757960.1"/>
    <property type="molecule type" value="Genomic_DNA"/>
</dbReference>
<evidence type="ECO:0000313" key="22">
    <source>
        <dbReference type="Proteomes" id="UP000583454"/>
    </source>
</evidence>
<evidence type="ECO:0000256" key="17">
    <source>
        <dbReference type="ARBA" id="ARBA00042156"/>
    </source>
</evidence>
<comment type="caution">
    <text evidence="18">Lacks conserved residue(s) required for the propagation of feature annotation.</text>
</comment>
<keyword evidence="14 18" id="KW-0742">SOS response</keyword>
<dbReference type="Gene3D" id="1.20.1580.10">
    <property type="entry name" value="ABC transporter ATPase like domain"/>
    <property type="match status" value="2"/>
</dbReference>
<dbReference type="GO" id="GO:0005524">
    <property type="term" value="F:ATP binding"/>
    <property type="evidence" value="ECO:0007669"/>
    <property type="project" value="UniProtKB-UniRule"/>
</dbReference>
<dbReference type="Pfam" id="PF17760">
    <property type="entry name" value="UvrA_inter"/>
    <property type="match status" value="1"/>
</dbReference>
<dbReference type="PROSITE" id="PS00211">
    <property type="entry name" value="ABC_TRANSPORTER_1"/>
    <property type="match status" value="2"/>
</dbReference>
<keyword evidence="11 18" id="KW-0267">Excision nuclease</keyword>
<evidence type="ECO:0000256" key="15">
    <source>
        <dbReference type="ARBA" id="ARBA00038000"/>
    </source>
</evidence>
<evidence type="ECO:0000256" key="13">
    <source>
        <dbReference type="ARBA" id="ARBA00023204"/>
    </source>
</evidence>
<dbReference type="PANTHER" id="PTHR43152">
    <property type="entry name" value="UVRABC SYSTEM PROTEIN A"/>
    <property type="match status" value="1"/>
</dbReference>
<evidence type="ECO:0000256" key="6">
    <source>
        <dbReference type="ARBA" id="ARBA00022763"/>
    </source>
</evidence>
<accession>A0A840ZKX9</accession>
<gene>
    <name evidence="18" type="primary">uvrA</name>
    <name evidence="21" type="ORF">HNR00_002677</name>
</gene>
<dbReference type="InterPro" id="IPR017871">
    <property type="entry name" value="ABC_transporter-like_CS"/>
</dbReference>
<keyword evidence="3 18" id="KW-0479">Metal-binding</keyword>
<dbReference type="InterPro" id="IPR003439">
    <property type="entry name" value="ABC_transporter-like_ATP-bd"/>
</dbReference>
<dbReference type="InterPro" id="IPR027417">
    <property type="entry name" value="P-loop_NTPase"/>
</dbReference>
<sequence>MATAKARKAETAAGKGVKTEQQADARLAAMFDAAPPARDTRVIAVRGAREHNLKNVDLTIPRDKLVVFTGLSGSGKSSLAFDTIYAEGQRRYVESLSAYARQFLEMMAKPDVDQIDGLSPAISIEQKTTSKNPRSTVGTVTEIYDYMRLLWARIGIPYSPATGLPIESQTVSQMVDRVLELPEKTRLYLLAPVVRGRKGEYRKEIAEFQKKGFQRLRIDGEYYPIDDVPKLDKKLKHDIDVVVDRIVVRADIASRLADSFETALELADGIADIEFADTPEGETPKKITFSSRFACPVSGFTIPEIEPRLFSFNNPFGACPTCGGIGHEMRIDPELVISDAALSLKRGAVGPWAKSTSPYYDQTLDALARHFGFKTTVAWSALPASAKQAILYGTGTESVRFDYNDGLRSYSVNKPFEGVIPNLERRYKETESDASRDEIGRFMSASPCESCGGKRLKPEALAVKIAGQDIGEVTALSVREAHRWFSEISQKLTDKQNEIAVRILKEIRDRLTFLVDVGLEYLTLARGSGSLSGGESQRIRLASQIGSGLTGVLYVLDEPSIGLHQRDNERLLGTLKRLRDLGNSVIVVEHDEDAILQADYVVDVGPGAGIHGGQIIAQGTPDELLKDPASLTAKYLTGELSVHTPKVRRDPGRGILTVVGARGNNLKDVTAKIPLGTFTCITGVSGGGKSTLVIDTLYKAAAKRLNGALEHPAPFDAIEGLEHLDKVIDIDQSPIGRTPRSNPATYTGAFTPIRDWFAGLPEAKARGYQAGRFSFNVKGGRCEACSGDGVIKIEMHFLPDVYVTCDVCKGKRYDRETLEVRYRNKSIADVLDMTVEEAADLFKAVPSIREKMETLARVGLHYVRVGQQATTLSGGEAQRVKLSKELSKRATGRTLYILDEPTTGLHFHDVAKLMEVLHELVDQGNTVVVIEHNLEVIKTADWVIDMGPEGGDGGGQLVAQGTPEQIAASHASHTGRFLREVLARRPAAPVKTKASAKAAAKPAPEKAAARRGPGTGRGRQAAE</sequence>
<keyword evidence="12 18" id="KW-0238">DNA-binding</keyword>
<dbReference type="Gene3D" id="3.40.50.300">
    <property type="entry name" value="P-loop containing nucleotide triphosphate hydrolases"/>
    <property type="match status" value="2"/>
</dbReference>
<dbReference type="InterPro" id="IPR041102">
    <property type="entry name" value="UvrA_inter"/>
</dbReference>
<dbReference type="NCBIfam" id="NF001503">
    <property type="entry name" value="PRK00349.1"/>
    <property type="match status" value="1"/>
</dbReference>
<protein>
    <recommendedName>
        <fullName evidence="16 18">UvrABC system protein A</fullName>
        <shortName evidence="18">UvrA protein</shortName>
    </recommendedName>
    <alternativeName>
        <fullName evidence="17 18">Excinuclease ABC subunit A</fullName>
    </alternativeName>
</protein>
<comment type="function">
    <text evidence="18">The UvrABC repair system catalyzes the recognition and processing of DNA lesions. UvrA is an ATPase and a DNA-binding protein. A damage recognition complex composed of 2 UvrA and 2 UvrB subunits scans DNA for abnormalities. When the presence of a lesion has been verified by UvrB, the UvrA molecules dissociate.</text>
</comment>